<protein>
    <submittedName>
        <fullName evidence="5">Tetratricopeptide (TPR) repeat protein</fullName>
    </submittedName>
</protein>
<feature type="signal peptide" evidence="4">
    <location>
        <begin position="1"/>
        <end position="20"/>
    </location>
</feature>
<feature type="repeat" description="TPR" evidence="3">
    <location>
        <begin position="163"/>
        <end position="196"/>
    </location>
</feature>
<feature type="repeat" description="TPR" evidence="3">
    <location>
        <begin position="129"/>
        <end position="162"/>
    </location>
</feature>
<dbReference type="InterPro" id="IPR019734">
    <property type="entry name" value="TPR_rpt"/>
</dbReference>
<dbReference type="Proteomes" id="UP000587760">
    <property type="component" value="Unassembled WGS sequence"/>
</dbReference>
<feature type="chain" id="PRO_5032816116" evidence="4">
    <location>
        <begin position="21"/>
        <end position="209"/>
    </location>
</feature>
<dbReference type="EMBL" id="JACHGJ010000003">
    <property type="protein sequence ID" value="MBB6480629.1"/>
    <property type="molecule type" value="Genomic_DNA"/>
</dbReference>
<dbReference type="SMART" id="SM00028">
    <property type="entry name" value="TPR"/>
    <property type="match status" value="3"/>
</dbReference>
<reference evidence="5 6" key="1">
    <citation type="submission" date="2020-08" db="EMBL/GenBank/DDBJ databases">
        <title>Genomic Encyclopedia of Type Strains, Phase IV (KMG-IV): sequencing the most valuable type-strain genomes for metagenomic binning, comparative biology and taxonomic classification.</title>
        <authorList>
            <person name="Goeker M."/>
        </authorList>
    </citation>
    <scope>NUCLEOTIDE SEQUENCE [LARGE SCALE GENOMIC DNA]</scope>
    <source>
        <strain evidence="5 6">DSM 2461</strain>
    </source>
</reference>
<comment type="caution">
    <text evidence="5">The sequence shown here is derived from an EMBL/GenBank/DDBJ whole genome shotgun (WGS) entry which is preliminary data.</text>
</comment>
<dbReference type="Pfam" id="PF07719">
    <property type="entry name" value="TPR_2"/>
    <property type="match status" value="1"/>
</dbReference>
<dbReference type="AlphaFoldDB" id="A0A841RCN3"/>
<evidence type="ECO:0000256" key="3">
    <source>
        <dbReference type="PROSITE-ProRule" id="PRU00339"/>
    </source>
</evidence>
<keyword evidence="1" id="KW-0677">Repeat</keyword>
<proteinExistence type="predicted"/>
<evidence type="ECO:0000313" key="5">
    <source>
        <dbReference type="EMBL" id="MBB6480629.1"/>
    </source>
</evidence>
<sequence>MNKRLLIATLIITASMLLSAQEKRDALKNFREGKYKVAIDITLEEIETLPDSSLRAKMDAYTVLLWSLIVEKRYDEAITYGNRAKDLSPYDSRITEALGEAYYFKGSASNALKFFELYTVQAPLGDRIARVYNFMGEIYITQAKYNHADIAFSTALYHAPSVTRWWYRLGYSRELAEDFKGAETAYNKALDLDPSFAEATRALNRIRTR</sequence>
<keyword evidence="4" id="KW-0732">Signal</keyword>
<evidence type="ECO:0000256" key="4">
    <source>
        <dbReference type="SAM" id="SignalP"/>
    </source>
</evidence>
<organism evidence="5 6">
    <name type="scientific">Spirochaeta isovalerica</name>
    <dbReference type="NCBI Taxonomy" id="150"/>
    <lineage>
        <taxon>Bacteria</taxon>
        <taxon>Pseudomonadati</taxon>
        <taxon>Spirochaetota</taxon>
        <taxon>Spirochaetia</taxon>
        <taxon>Spirochaetales</taxon>
        <taxon>Spirochaetaceae</taxon>
        <taxon>Spirochaeta</taxon>
    </lineage>
</organism>
<dbReference type="SUPFAM" id="SSF48452">
    <property type="entry name" value="TPR-like"/>
    <property type="match status" value="1"/>
</dbReference>
<name>A0A841RCN3_9SPIO</name>
<accession>A0A841RCN3</accession>
<keyword evidence="6" id="KW-1185">Reference proteome</keyword>
<dbReference type="PROSITE" id="PS50005">
    <property type="entry name" value="TPR"/>
    <property type="match status" value="2"/>
</dbReference>
<gene>
    <name evidence="5" type="ORF">HNR50_002292</name>
</gene>
<evidence type="ECO:0000313" key="6">
    <source>
        <dbReference type="Proteomes" id="UP000587760"/>
    </source>
</evidence>
<dbReference type="InterPro" id="IPR011990">
    <property type="entry name" value="TPR-like_helical_dom_sf"/>
</dbReference>
<dbReference type="Pfam" id="PF13181">
    <property type="entry name" value="TPR_8"/>
    <property type="match status" value="1"/>
</dbReference>
<evidence type="ECO:0000256" key="1">
    <source>
        <dbReference type="ARBA" id="ARBA00022737"/>
    </source>
</evidence>
<dbReference type="RefSeq" id="WP_184746886.1">
    <property type="nucleotide sequence ID" value="NZ_JACHGJ010000003.1"/>
</dbReference>
<dbReference type="Gene3D" id="1.25.40.10">
    <property type="entry name" value="Tetratricopeptide repeat domain"/>
    <property type="match status" value="2"/>
</dbReference>
<dbReference type="InterPro" id="IPR013105">
    <property type="entry name" value="TPR_2"/>
</dbReference>
<evidence type="ECO:0000256" key="2">
    <source>
        <dbReference type="ARBA" id="ARBA00022803"/>
    </source>
</evidence>
<keyword evidence="2 3" id="KW-0802">TPR repeat</keyword>